<evidence type="ECO:0000256" key="2">
    <source>
        <dbReference type="ARBA" id="ARBA00022729"/>
    </source>
</evidence>
<dbReference type="Gene3D" id="3.40.30.10">
    <property type="entry name" value="Glutaredoxin"/>
    <property type="match status" value="1"/>
</dbReference>
<comment type="caution">
    <text evidence="7">The sequence shown here is derived from an EMBL/GenBank/DDBJ whole genome shotgun (WGS) entry which is preliminary data.</text>
</comment>
<dbReference type="SUPFAM" id="SSF52833">
    <property type="entry name" value="Thioredoxin-like"/>
    <property type="match status" value="1"/>
</dbReference>
<evidence type="ECO:0000259" key="6">
    <source>
        <dbReference type="Pfam" id="PF13462"/>
    </source>
</evidence>
<evidence type="ECO:0000256" key="3">
    <source>
        <dbReference type="ARBA" id="ARBA00023002"/>
    </source>
</evidence>
<evidence type="ECO:0000313" key="8">
    <source>
        <dbReference type="Proteomes" id="UP001595998"/>
    </source>
</evidence>
<proteinExistence type="inferred from homology"/>
<evidence type="ECO:0000256" key="5">
    <source>
        <dbReference type="ARBA" id="ARBA00023284"/>
    </source>
</evidence>
<evidence type="ECO:0000256" key="4">
    <source>
        <dbReference type="ARBA" id="ARBA00023157"/>
    </source>
</evidence>
<name>A0ABV8XJ92_9DEIO</name>
<dbReference type="PANTHER" id="PTHR13887:SF14">
    <property type="entry name" value="DISULFIDE BOND FORMATION PROTEIN D"/>
    <property type="match status" value="1"/>
</dbReference>
<dbReference type="EMBL" id="JBHSEH010000005">
    <property type="protein sequence ID" value="MFC4425634.1"/>
    <property type="molecule type" value="Genomic_DNA"/>
</dbReference>
<dbReference type="InterPro" id="IPR012336">
    <property type="entry name" value="Thioredoxin-like_fold"/>
</dbReference>
<dbReference type="RefSeq" id="WP_380037220.1">
    <property type="nucleotide sequence ID" value="NZ_JBHSEH010000005.1"/>
</dbReference>
<keyword evidence="5" id="KW-0676">Redox-active center</keyword>
<keyword evidence="4" id="KW-1015">Disulfide bond</keyword>
<gene>
    <name evidence="7" type="ORF">ACFOZ9_05370</name>
</gene>
<reference evidence="8" key="1">
    <citation type="journal article" date="2019" name="Int. J. Syst. Evol. Microbiol.">
        <title>The Global Catalogue of Microorganisms (GCM) 10K type strain sequencing project: providing services to taxonomists for standard genome sequencing and annotation.</title>
        <authorList>
            <consortium name="The Broad Institute Genomics Platform"/>
            <consortium name="The Broad Institute Genome Sequencing Center for Infectious Disease"/>
            <person name="Wu L."/>
            <person name="Ma J."/>
        </authorList>
    </citation>
    <scope>NUCLEOTIDE SEQUENCE [LARGE SCALE GENOMIC DNA]</scope>
    <source>
        <strain evidence="8">CCUG 56029</strain>
    </source>
</reference>
<dbReference type="Proteomes" id="UP001595998">
    <property type="component" value="Unassembled WGS sequence"/>
</dbReference>
<sequence length="235" mass="25046">MTRLQGSNPNRTLLVAGTLLAVLLIALALVAVRGKPAPGAGLNGNFNLEGVPFIGKAEAPVSVVVIEDFKCPVCKTFEDTIAPALTSTYIETGKARMYSVIWPFLAENAKLPTDDSKLAAQAARCAYDQGGNETFARYKNILFRGQGDESTVWATKGRLKELAGNVEGLDSSRFATCLDTDATAAYVDAQEKMVSDARVNHTPTVFVNGKEVLNAQGQSSYLLADVGRAIDDATK</sequence>
<keyword evidence="3" id="KW-0560">Oxidoreductase</keyword>
<protein>
    <submittedName>
        <fullName evidence="7">DsbA family protein</fullName>
    </submittedName>
</protein>
<dbReference type="InterPro" id="IPR036249">
    <property type="entry name" value="Thioredoxin-like_sf"/>
</dbReference>
<organism evidence="7 8">
    <name type="scientific">Deinococcus navajonensis</name>
    <dbReference type="NCBI Taxonomy" id="309884"/>
    <lineage>
        <taxon>Bacteria</taxon>
        <taxon>Thermotogati</taxon>
        <taxon>Deinococcota</taxon>
        <taxon>Deinococci</taxon>
        <taxon>Deinococcales</taxon>
        <taxon>Deinococcaceae</taxon>
        <taxon>Deinococcus</taxon>
    </lineage>
</organism>
<dbReference type="PANTHER" id="PTHR13887">
    <property type="entry name" value="GLUTATHIONE S-TRANSFERASE KAPPA"/>
    <property type="match status" value="1"/>
</dbReference>
<comment type="similarity">
    <text evidence="1">Belongs to the thioredoxin family. DsbA subfamily.</text>
</comment>
<keyword evidence="8" id="KW-1185">Reference proteome</keyword>
<accession>A0ABV8XJ92</accession>
<evidence type="ECO:0000313" key="7">
    <source>
        <dbReference type="EMBL" id="MFC4425634.1"/>
    </source>
</evidence>
<keyword evidence="2" id="KW-0732">Signal</keyword>
<feature type="domain" description="Thioredoxin-like fold" evidence="6">
    <location>
        <begin position="52"/>
        <end position="218"/>
    </location>
</feature>
<evidence type="ECO:0000256" key="1">
    <source>
        <dbReference type="ARBA" id="ARBA00005791"/>
    </source>
</evidence>
<dbReference type="Pfam" id="PF13462">
    <property type="entry name" value="Thioredoxin_4"/>
    <property type="match status" value="1"/>
</dbReference>